<keyword evidence="16" id="KW-1185">Reference proteome</keyword>
<evidence type="ECO:0000256" key="10">
    <source>
        <dbReference type="ARBA" id="ARBA00048367"/>
    </source>
</evidence>
<dbReference type="eggNOG" id="KOG0594">
    <property type="taxonomic scope" value="Eukaryota"/>
</dbReference>
<sequence>MENYEKLEKIGEGMYGKVYKARDRRTGALVALKKIKIENEEEGIPATTLREVSLLQMLSKCIYFVRLLGVEHLHKNGKPALYLVFEYIDTDLRRFLDLSWPGLDNPLPQNTIKSFVYQLLKGVAHCHSHGVMHRDLKPQNLLVDWSKGLLKIADLGLGRAFTVPVKSYTHEVVTLWYRAPEILLGASHYSTPVDMWSVGCIFAELCRKTPLFPGNSELQQLLYIFRLLGTPNEQVWPGVTTLRDWHAYPQWRAHDIAQAVPGIEPSGVDLLDRMLQYNPANRISAKEALIHPYFDNLDKSQY</sequence>
<dbReference type="GeneID" id="112284929"/>
<protein>
    <recommendedName>
        <fullName evidence="2">cyclin-dependent kinase</fullName>
        <ecNumber evidence="2">2.7.11.22</ecNumber>
    </recommendedName>
</protein>
<dbReference type="Gramene" id="Pp3c7_18430V3.1">
    <property type="protein sequence ID" value="Pp3c7_18430V3.1"/>
    <property type="gene ID" value="Pp3c7_18430"/>
</dbReference>
<keyword evidence="6 11" id="KW-0547">Nucleotide-binding</keyword>
<dbReference type="OMA" id="GSSACNQ"/>
<dbReference type="EnsemblPlants" id="Pp3c7_18430V3.1">
    <property type="protein sequence ID" value="Pp3c7_18430V3.1"/>
    <property type="gene ID" value="Pp3c7_18430"/>
</dbReference>
<dbReference type="PROSITE" id="PS00107">
    <property type="entry name" value="PROTEIN_KINASE_ATP"/>
    <property type="match status" value="1"/>
</dbReference>
<evidence type="ECO:0000256" key="6">
    <source>
        <dbReference type="ARBA" id="ARBA00022741"/>
    </source>
</evidence>
<evidence type="ECO:0000313" key="16">
    <source>
        <dbReference type="Proteomes" id="UP000006727"/>
    </source>
</evidence>
<accession>A9RC83</accession>
<dbReference type="GO" id="GO:0004693">
    <property type="term" value="F:cyclin-dependent protein serine/threonine kinase activity"/>
    <property type="evidence" value="ECO:0000318"/>
    <property type="project" value="GO_Central"/>
</dbReference>
<dbReference type="GO" id="GO:0030332">
    <property type="term" value="F:cyclin binding"/>
    <property type="evidence" value="ECO:0000318"/>
    <property type="project" value="GO_Central"/>
</dbReference>
<evidence type="ECO:0000256" key="7">
    <source>
        <dbReference type="ARBA" id="ARBA00022777"/>
    </source>
</evidence>
<comment type="similarity">
    <text evidence="1">Belongs to the protein kinase superfamily. CMGC Ser/Thr protein kinase family. CDC2/CDKX subfamily.</text>
</comment>
<reference evidence="14 16" key="1">
    <citation type="journal article" date="2008" name="Science">
        <title>The Physcomitrella genome reveals evolutionary insights into the conquest of land by plants.</title>
        <authorList>
            <person name="Rensing S."/>
            <person name="Lang D."/>
            <person name="Zimmer A."/>
            <person name="Terry A."/>
            <person name="Salamov A."/>
            <person name="Shapiro H."/>
            <person name="Nishiyama T."/>
            <person name="Perroud P.-F."/>
            <person name="Lindquist E."/>
            <person name="Kamisugi Y."/>
            <person name="Tanahashi T."/>
            <person name="Sakakibara K."/>
            <person name="Fujita T."/>
            <person name="Oishi K."/>
            <person name="Shin-I T."/>
            <person name="Kuroki Y."/>
            <person name="Toyoda A."/>
            <person name="Suzuki Y."/>
            <person name="Hashimoto A."/>
            <person name="Yamaguchi K."/>
            <person name="Sugano A."/>
            <person name="Kohara Y."/>
            <person name="Fujiyama A."/>
            <person name="Anterola A."/>
            <person name="Aoki S."/>
            <person name="Ashton N."/>
            <person name="Barbazuk W.B."/>
            <person name="Barker E."/>
            <person name="Bennetzen J."/>
            <person name="Bezanilla M."/>
            <person name="Blankenship R."/>
            <person name="Cho S.H."/>
            <person name="Dutcher S."/>
            <person name="Estelle M."/>
            <person name="Fawcett J.A."/>
            <person name="Gundlach H."/>
            <person name="Hanada K."/>
            <person name="Heyl A."/>
            <person name="Hicks K.A."/>
            <person name="Hugh J."/>
            <person name="Lohr M."/>
            <person name="Mayer K."/>
            <person name="Melkozernov A."/>
            <person name="Murata T."/>
            <person name="Nelson D."/>
            <person name="Pils B."/>
            <person name="Prigge M."/>
            <person name="Reiss B."/>
            <person name="Renner T."/>
            <person name="Rombauts S."/>
            <person name="Rushton P."/>
            <person name="Sanderfoot A."/>
            <person name="Schween G."/>
            <person name="Shiu S.-H."/>
            <person name="Stueber K."/>
            <person name="Theodoulou F.L."/>
            <person name="Tu H."/>
            <person name="Van de Peer Y."/>
            <person name="Verrier P.J."/>
            <person name="Waters E."/>
            <person name="Wood A."/>
            <person name="Yang L."/>
            <person name="Cove D."/>
            <person name="Cuming A."/>
            <person name="Hasebe M."/>
            <person name="Lucas S."/>
            <person name="Mishler D.B."/>
            <person name="Reski R."/>
            <person name="Grigoriev I."/>
            <person name="Quatrano R.S."/>
            <person name="Boore J.L."/>
        </authorList>
    </citation>
    <scope>NUCLEOTIDE SEQUENCE [LARGE SCALE GENOMIC DNA]</scope>
    <source>
        <strain evidence="15 16">cv. Gransden 2004</strain>
    </source>
</reference>
<evidence type="ECO:0000256" key="3">
    <source>
        <dbReference type="ARBA" id="ARBA00022527"/>
    </source>
</evidence>
<dbReference type="GO" id="GO:0005634">
    <property type="term" value="C:nucleus"/>
    <property type="evidence" value="ECO:0000318"/>
    <property type="project" value="GO_Central"/>
</dbReference>
<dbReference type="InterPro" id="IPR050108">
    <property type="entry name" value="CDK"/>
</dbReference>
<comment type="catalytic activity">
    <reaction evidence="10">
        <text>L-seryl-[protein] + ATP = O-phospho-L-seryl-[protein] + ADP + H(+)</text>
        <dbReference type="Rhea" id="RHEA:17989"/>
        <dbReference type="Rhea" id="RHEA-COMP:9863"/>
        <dbReference type="Rhea" id="RHEA-COMP:11604"/>
        <dbReference type="ChEBI" id="CHEBI:15378"/>
        <dbReference type="ChEBI" id="CHEBI:29999"/>
        <dbReference type="ChEBI" id="CHEBI:30616"/>
        <dbReference type="ChEBI" id="CHEBI:83421"/>
        <dbReference type="ChEBI" id="CHEBI:456216"/>
        <dbReference type="EC" id="2.7.11.22"/>
    </reaction>
</comment>
<dbReference type="AlphaFoldDB" id="A9RC83"/>
<dbReference type="InterPro" id="IPR011009">
    <property type="entry name" value="Kinase-like_dom_sf"/>
</dbReference>
<dbReference type="FunFam" id="1.10.510.10:FF:000281">
    <property type="entry name" value="Cyclin-dependent kinase 2"/>
    <property type="match status" value="1"/>
</dbReference>
<dbReference type="PANTHER" id="PTHR24056:SF254">
    <property type="entry name" value="CYCLIN-DEPENDENT KINASE 2"/>
    <property type="match status" value="1"/>
</dbReference>
<dbReference type="GO" id="GO:0000082">
    <property type="term" value="P:G1/S transition of mitotic cell cycle"/>
    <property type="evidence" value="ECO:0000318"/>
    <property type="project" value="GO_Central"/>
</dbReference>
<reference evidence="15" key="3">
    <citation type="submission" date="2020-12" db="UniProtKB">
        <authorList>
            <consortium name="EnsemblPlants"/>
        </authorList>
    </citation>
    <scope>IDENTIFICATION</scope>
</reference>
<dbReference type="GO" id="GO:0005524">
    <property type="term" value="F:ATP binding"/>
    <property type="evidence" value="ECO:0007669"/>
    <property type="project" value="UniProtKB-UniRule"/>
</dbReference>
<dbReference type="GO" id="GO:0007165">
    <property type="term" value="P:signal transduction"/>
    <property type="evidence" value="ECO:0000318"/>
    <property type="project" value="GO_Central"/>
</dbReference>
<dbReference type="Gene3D" id="3.30.200.20">
    <property type="entry name" value="Phosphorylase Kinase, domain 1"/>
    <property type="match status" value="1"/>
</dbReference>
<evidence type="ECO:0000313" key="14">
    <source>
        <dbReference type="EMBL" id="PNR51354.1"/>
    </source>
</evidence>
<evidence type="ECO:0000259" key="13">
    <source>
        <dbReference type="PROSITE" id="PS50011"/>
    </source>
</evidence>
<dbReference type="OrthoDB" id="1732493at2759"/>
<dbReference type="PaxDb" id="3218-PP1S2_590V6.1"/>
<dbReference type="SMART" id="SM00220">
    <property type="entry name" value="S_TKc"/>
    <property type="match status" value="1"/>
</dbReference>
<dbReference type="HOGENOM" id="CLU_000288_181_6_1"/>
<evidence type="ECO:0000256" key="12">
    <source>
        <dbReference type="RuleBase" id="RU000304"/>
    </source>
</evidence>
<keyword evidence="8 11" id="KW-0067">ATP-binding</keyword>
<dbReference type="EC" id="2.7.11.22" evidence="2"/>
<dbReference type="GO" id="GO:0010468">
    <property type="term" value="P:regulation of gene expression"/>
    <property type="evidence" value="ECO:0000318"/>
    <property type="project" value="GO_Central"/>
</dbReference>
<organism evidence="14">
    <name type="scientific">Physcomitrium patens</name>
    <name type="common">Spreading-leaved earth moss</name>
    <name type="synonym">Physcomitrella patens</name>
    <dbReference type="NCBI Taxonomy" id="3218"/>
    <lineage>
        <taxon>Eukaryota</taxon>
        <taxon>Viridiplantae</taxon>
        <taxon>Streptophyta</taxon>
        <taxon>Embryophyta</taxon>
        <taxon>Bryophyta</taxon>
        <taxon>Bryophytina</taxon>
        <taxon>Bryopsida</taxon>
        <taxon>Funariidae</taxon>
        <taxon>Funariales</taxon>
        <taxon>Funariaceae</taxon>
        <taxon>Physcomitrium</taxon>
    </lineage>
</organism>
<evidence type="ECO:0000313" key="15">
    <source>
        <dbReference type="EnsemblPlants" id="Pp3c7_18430V3.1"/>
    </source>
</evidence>
<evidence type="ECO:0000256" key="2">
    <source>
        <dbReference type="ARBA" id="ARBA00012425"/>
    </source>
</evidence>
<keyword evidence="7" id="KW-0418">Kinase</keyword>
<dbReference type="EMBL" id="ABEU02000007">
    <property type="protein sequence ID" value="PNR51354.1"/>
    <property type="molecule type" value="Genomic_DNA"/>
</dbReference>
<evidence type="ECO:0000256" key="8">
    <source>
        <dbReference type="ARBA" id="ARBA00022840"/>
    </source>
</evidence>
<dbReference type="EnsemblPlants" id="Pp3c7_18430V3.2">
    <property type="protein sequence ID" value="Pp3c7_18430V3.2"/>
    <property type="gene ID" value="Pp3c7_18430"/>
</dbReference>
<dbReference type="PANTHER" id="PTHR24056">
    <property type="entry name" value="CELL DIVISION PROTEIN KINASE"/>
    <property type="match status" value="1"/>
</dbReference>
<dbReference type="Pfam" id="PF00069">
    <property type="entry name" value="Pkinase"/>
    <property type="match status" value="1"/>
</dbReference>
<comment type="catalytic activity">
    <reaction evidence="9">
        <text>L-threonyl-[protein] + ATP = O-phospho-L-threonyl-[protein] + ADP + H(+)</text>
        <dbReference type="Rhea" id="RHEA:46608"/>
        <dbReference type="Rhea" id="RHEA-COMP:11060"/>
        <dbReference type="Rhea" id="RHEA-COMP:11605"/>
        <dbReference type="ChEBI" id="CHEBI:15378"/>
        <dbReference type="ChEBI" id="CHEBI:30013"/>
        <dbReference type="ChEBI" id="CHEBI:30616"/>
        <dbReference type="ChEBI" id="CHEBI:61977"/>
        <dbReference type="ChEBI" id="CHEBI:456216"/>
        <dbReference type="EC" id="2.7.11.22"/>
    </reaction>
</comment>
<dbReference type="Gene3D" id="1.10.510.10">
    <property type="entry name" value="Transferase(Phosphotransferase) domain 1"/>
    <property type="match status" value="1"/>
</dbReference>
<dbReference type="SUPFAM" id="SSF56112">
    <property type="entry name" value="Protein kinase-like (PK-like)"/>
    <property type="match status" value="1"/>
</dbReference>
<keyword evidence="4" id="KW-0597">Phosphoprotein</keyword>
<evidence type="ECO:0000256" key="5">
    <source>
        <dbReference type="ARBA" id="ARBA00022679"/>
    </source>
</evidence>
<dbReference type="Gramene" id="Pp3c7_18430V3.2">
    <property type="protein sequence ID" value="Pp3c7_18430V3.2"/>
    <property type="gene ID" value="Pp3c7_18430"/>
</dbReference>
<evidence type="ECO:0000256" key="11">
    <source>
        <dbReference type="PROSITE-ProRule" id="PRU10141"/>
    </source>
</evidence>
<keyword evidence="3 12" id="KW-0723">Serine/threonine-protein kinase</keyword>
<keyword evidence="5" id="KW-0808">Transferase</keyword>
<proteinExistence type="inferred from homology"/>
<feature type="binding site" evidence="11">
    <location>
        <position position="33"/>
    </location>
    <ligand>
        <name>ATP</name>
        <dbReference type="ChEBI" id="CHEBI:30616"/>
    </ligand>
</feature>
<evidence type="ECO:0000256" key="1">
    <source>
        <dbReference type="ARBA" id="ARBA00006485"/>
    </source>
</evidence>
<dbReference type="InterPro" id="IPR000719">
    <property type="entry name" value="Prot_kinase_dom"/>
</dbReference>
<dbReference type="InterPro" id="IPR008271">
    <property type="entry name" value="Ser/Thr_kinase_AS"/>
</dbReference>
<gene>
    <name evidence="15" type="primary">LOC112284929</name>
    <name evidence="14" type="ORF">PHYPA_010540</name>
</gene>
<name>A9RC83_PHYPA</name>
<dbReference type="Proteomes" id="UP000006727">
    <property type="component" value="Chromosome 7"/>
</dbReference>
<dbReference type="InterPro" id="IPR017441">
    <property type="entry name" value="Protein_kinase_ATP_BS"/>
</dbReference>
<dbReference type="GO" id="GO:0000307">
    <property type="term" value="C:cyclin-dependent protein kinase holoenzyme complex"/>
    <property type="evidence" value="ECO:0000318"/>
    <property type="project" value="GO_Central"/>
</dbReference>
<reference evidence="14 16" key="2">
    <citation type="journal article" date="2018" name="Plant J.">
        <title>The Physcomitrella patens chromosome-scale assembly reveals moss genome structure and evolution.</title>
        <authorList>
            <person name="Lang D."/>
            <person name="Ullrich K.K."/>
            <person name="Murat F."/>
            <person name="Fuchs J."/>
            <person name="Jenkins J."/>
            <person name="Haas F.B."/>
            <person name="Piednoel M."/>
            <person name="Gundlach H."/>
            <person name="Van Bel M."/>
            <person name="Meyberg R."/>
            <person name="Vives C."/>
            <person name="Morata J."/>
            <person name="Symeonidi A."/>
            <person name="Hiss M."/>
            <person name="Muchero W."/>
            <person name="Kamisugi Y."/>
            <person name="Saleh O."/>
            <person name="Blanc G."/>
            <person name="Decker E.L."/>
            <person name="van Gessel N."/>
            <person name="Grimwood J."/>
            <person name="Hayes R.D."/>
            <person name="Graham S.W."/>
            <person name="Gunter L.E."/>
            <person name="McDaniel S.F."/>
            <person name="Hoernstein S.N.W."/>
            <person name="Larsson A."/>
            <person name="Li F.W."/>
            <person name="Perroud P.F."/>
            <person name="Phillips J."/>
            <person name="Ranjan P."/>
            <person name="Rokshar D.S."/>
            <person name="Rothfels C.J."/>
            <person name="Schneider L."/>
            <person name="Shu S."/>
            <person name="Stevenson D.W."/>
            <person name="Thummler F."/>
            <person name="Tillich M."/>
            <person name="Villarreal Aguilar J.C."/>
            <person name="Widiez T."/>
            <person name="Wong G.K."/>
            <person name="Wymore A."/>
            <person name="Zhang Y."/>
            <person name="Zimmer A.D."/>
            <person name="Quatrano R.S."/>
            <person name="Mayer K.F.X."/>
            <person name="Goodstein D."/>
            <person name="Casacuberta J.M."/>
            <person name="Vandepoele K."/>
            <person name="Reski R."/>
            <person name="Cuming A.C."/>
            <person name="Tuskan G.A."/>
            <person name="Maumus F."/>
            <person name="Salse J."/>
            <person name="Schmutz J."/>
            <person name="Rensing S.A."/>
        </authorList>
    </citation>
    <scope>NUCLEOTIDE SEQUENCE [LARGE SCALE GENOMIC DNA]</scope>
    <source>
        <strain evidence="15 16">cv. Gransden 2004</strain>
    </source>
</reference>
<dbReference type="GO" id="GO:0005737">
    <property type="term" value="C:cytoplasm"/>
    <property type="evidence" value="ECO:0000318"/>
    <property type="project" value="GO_Central"/>
</dbReference>
<dbReference type="FunFam" id="3.30.200.20:FF:000215">
    <property type="entry name" value="Cyclin-dependent kinase 2 (CDK2L)"/>
    <property type="match status" value="1"/>
</dbReference>
<evidence type="ECO:0000256" key="4">
    <source>
        <dbReference type="ARBA" id="ARBA00022553"/>
    </source>
</evidence>
<dbReference type="GO" id="GO:0010389">
    <property type="term" value="P:regulation of G2/M transition of mitotic cell cycle"/>
    <property type="evidence" value="ECO:0000318"/>
    <property type="project" value="GO_Central"/>
</dbReference>
<feature type="domain" description="Protein kinase" evidence="13">
    <location>
        <begin position="4"/>
        <end position="294"/>
    </location>
</feature>
<dbReference type="PROSITE" id="PS50011">
    <property type="entry name" value="PROTEIN_KINASE_DOM"/>
    <property type="match status" value="1"/>
</dbReference>
<dbReference type="RefSeq" id="XP_024381087.1">
    <property type="nucleotide sequence ID" value="XM_024525319.2"/>
</dbReference>
<dbReference type="STRING" id="3218.A9RC83"/>
<dbReference type="PROSITE" id="PS00108">
    <property type="entry name" value="PROTEIN_KINASE_ST"/>
    <property type="match status" value="1"/>
</dbReference>
<evidence type="ECO:0000256" key="9">
    <source>
        <dbReference type="ARBA" id="ARBA00047811"/>
    </source>
</evidence>